<name>A0A1X1EXI8_PANCY</name>
<dbReference type="InterPro" id="IPR028048">
    <property type="entry name" value="Tox-HNH-EHHH"/>
</dbReference>
<sequence>MQGEIFWFSTDLNGAPLEVTDAGGAVRWSGQYGSFGEVSRQTEGFYRLSGLTSLHHQPLRYAGQYADRETGLHYNLFRYYDPQVGRFTVQDPIGLAGGWNLYQYAPNPLGWVDPWGLNACGPNKKTTFEGVSRRDAFRQAKRDAGIPNSQHPVDISKPELLDGNGKVIMGENGQIVKTRQYEFNNNNGDRVFIQEHSLGHFKATKGHGLEPHFNIRPSDNLKTGDFPGTHGHYNF</sequence>
<dbReference type="PRINTS" id="PR00394">
    <property type="entry name" value="RHSPROTEIN"/>
</dbReference>
<dbReference type="Pfam" id="PF15657">
    <property type="entry name" value="Tox-HNH-EHHH"/>
    <property type="match status" value="1"/>
</dbReference>
<dbReference type="AlphaFoldDB" id="A0A1X1EXI8"/>
<gene>
    <name evidence="4" type="ORF">HA50_14495</name>
</gene>
<evidence type="ECO:0000259" key="3">
    <source>
        <dbReference type="Pfam" id="PF15657"/>
    </source>
</evidence>
<proteinExistence type="inferred from homology"/>
<protein>
    <submittedName>
        <fullName evidence="4">Uncharacterized protein</fullName>
    </submittedName>
</protein>
<feature type="domain" description="HNH/Endo VII superfamily nuclease toxins" evidence="3">
    <location>
        <begin position="168"/>
        <end position="235"/>
    </location>
</feature>
<comment type="caution">
    <text evidence="4">The sequence shown here is derived from an EMBL/GenBank/DDBJ whole genome shotgun (WGS) entry which is preliminary data.</text>
</comment>
<accession>A0A1X1EXI8</accession>
<dbReference type="InterPro" id="IPR022385">
    <property type="entry name" value="Rhs_assc_core"/>
</dbReference>
<dbReference type="InterPro" id="IPR050708">
    <property type="entry name" value="T6SS_VgrG/RHS"/>
</dbReference>
<dbReference type="Proteomes" id="UP000193749">
    <property type="component" value="Unassembled WGS sequence"/>
</dbReference>
<evidence type="ECO:0000256" key="1">
    <source>
        <dbReference type="ARBA" id="ARBA00009455"/>
    </source>
</evidence>
<dbReference type="InterPro" id="IPR001826">
    <property type="entry name" value="RHS"/>
</dbReference>
<dbReference type="Pfam" id="PF03527">
    <property type="entry name" value="RHS"/>
    <property type="match status" value="1"/>
</dbReference>
<evidence type="ECO:0000313" key="5">
    <source>
        <dbReference type="Proteomes" id="UP000193749"/>
    </source>
</evidence>
<dbReference type="STRING" id="55209.HA50_14495"/>
<reference evidence="4 5" key="1">
    <citation type="journal article" date="2017" name="Antonie Van Leeuwenhoek">
        <title>Phylogenomic resolution of the bacterial genus Pantoea and its relationship with Erwinia and Tatumella.</title>
        <authorList>
            <person name="Palmer M."/>
            <person name="Steenkamp E.T."/>
            <person name="Coetzee M.P."/>
            <person name="Chan W.Y."/>
            <person name="van Zyl E."/>
            <person name="De Maayer P."/>
            <person name="Coutinho T.A."/>
            <person name="Blom J."/>
            <person name="Smits T.H."/>
            <person name="Duffy B."/>
            <person name="Venter S.N."/>
        </authorList>
    </citation>
    <scope>NUCLEOTIDE SEQUENCE [LARGE SCALE GENOMIC DNA]</scope>
    <source>
        <strain evidence="4 5">LMG 2657</strain>
    </source>
</reference>
<dbReference type="Gene3D" id="2.180.10.10">
    <property type="entry name" value="RHS repeat-associated core"/>
    <property type="match status" value="1"/>
</dbReference>
<keyword evidence="5" id="KW-1185">Reference proteome</keyword>
<feature type="domain" description="RHS protein conserved region" evidence="2">
    <location>
        <begin position="5"/>
        <end position="41"/>
    </location>
</feature>
<dbReference type="PANTHER" id="PTHR32305">
    <property type="match status" value="1"/>
</dbReference>
<evidence type="ECO:0000259" key="2">
    <source>
        <dbReference type="Pfam" id="PF03527"/>
    </source>
</evidence>
<dbReference type="PANTHER" id="PTHR32305:SF15">
    <property type="entry name" value="PROTEIN RHSA-RELATED"/>
    <property type="match status" value="1"/>
</dbReference>
<evidence type="ECO:0000313" key="4">
    <source>
        <dbReference type="EMBL" id="ORM94495.1"/>
    </source>
</evidence>
<dbReference type="EMBL" id="MLJI01000001">
    <property type="protein sequence ID" value="ORM94495.1"/>
    <property type="molecule type" value="Genomic_DNA"/>
</dbReference>
<organism evidence="4 5">
    <name type="scientific">Pantoea cypripedii</name>
    <name type="common">Pectobacterium cypripedii</name>
    <name type="synonym">Erwinia cypripedii</name>
    <dbReference type="NCBI Taxonomy" id="55209"/>
    <lineage>
        <taxon>Bacteria</taxon>
        <taxon>Pseudomonadati</taxon>
        <taxon>Pseudomonadota</taxon>
        <taxon>Gammaproteobacteria</taxon>
        <taxon>Enterobacterales</taxon>
        <taxon>Erwiniaceae</taxon>
        <taxon>Pantoea</taxon>
    </lineage>
</organism>
<comment type="similarity">
    <text evidence="1">Belongs to the RHS family.</text>
</comment>
<dbReference type="NCBIfam" id="TIGR03696">
    <property type="entry name" value="Rhs_assc_core"/>
    <property type="match status" value="1"/>
</dbReference>